<protein>
    <submittedName>
        <fullName evidence="1">Transcriptional regulator</fullName>
    </submittedName>
</protein>
<comment type="caution">
    <text evidence="1">The sequence shown here is derived from an EMBL/GenBank/DDBJ whole genome shotgun (WGS) entry which is preliminary data.</text>
</comment>
<dbReference type="PANTHER" id="PTHR33221:SF15">
    <property type="entry name" value="HTH-TYPE TRANSCRIPTIONAL REGULATOR YWGB-RELATED"/>
    <property type="match status" value="1"/>
</dbReference>
<dbReference type="Pfam" id="PF02082">
    <property type="entry name" value="Rrf2"/>
    <property type="match status" value="1"/>
</dbReference>
<dbReference type="GO" id="GO:0005829">
    <property type="term" value="C:cytosol"/>
    <property type="evidence" value="ECO:0007669"/>
    <property type="project" value="TreeGrafter"/>
</dbReference>
<dbReference type="InterPro" id="IPR000944">
    <property type="entry name" value="Tscrpt_reg_Rrf2"/>
</dbReference>
<dbReference type="Gene3D" id="1.10.10.10">
    <property type="entry name" value="Winged helix-like DNA-binding domain superfamily/Winged helix DNA-binding domain"/>
    <property type="match status" value="1"/>
</dbReference>
<dbReference type="PATRIC" id="fig|1423802.4.peg.1102"/>
<keyword evidence="2" id="KW-1185">Reference proteome</keyword>
<dbReference type="Proteomes" id="UP000051256">
    <property type="component" value="Unassembled WGS sequence"/>
</dbReference>
<dbReference type="AlphaFoldDB" id="A0A0R2D4L9"/>
<dbReference type="STRING" id="1423802.FC56_GL001088"/>
<evidence type="ECO:0000313" key="1">
    <source>
        <dbReference type="EMBL" id="KRM94787.1"/>
    </source>
</evidence>
<accession>A0A0R2D4L9</accession>
<dbReference type="SUPFAM" id="SSF46785">
    <property type="entry name" value="Winged helix' DNA-binding domain"/>
    <property type="match status" value="1"/>
</dbReference>
<proteinExistence type="predicted"/>
<gene>
    <name evidence="1" type="ORF">FC56_GL001088</name>
</gene>
<organism evidence="1 2">
    <name type="scientific">Lentilactobacillus senioris DSM 24302 = JCM 17472</name>
    <dbReference type="NCBI Taxonomy" id="1423802"/>
    <lineage>
        <taxon>Bacteria</taxon>
        <taxon>Bacillati</taxon>
        <taxon>Bacillota</taxon>
        <taxon>Bacilli</taxon>
        <taxon>Lactobacillales</taxon>
        <taxon>Lactobacillaceae</taxon>
        <taxon>Lentilactobacillus</taxon>
    </lineage>
</organism>
<dbReference type="InterPro" id="IPR036390">
    <property type="entry name" value="WH_DNA-bd_sf"/>
</dbReference>
<name>A0A0R2D4L9_9LACO</name>
<evidence type="ECO:0000313" key="2">
    <source>
        <dbReference type="Proteomes" id="UP000051256"/>
    </source>
</evidence>
<dbReference type="EMBL" id="AYZR01000001">
    <property type="protein sequence ID" value="KRM94787.1"/>
    <property type="molecule type" value="Genomic_DNA"/>
</dbReference>
<dbReference type="PANTHER" id="PTHR33221">
    <property type="entry name" value="WINGED HELIX-TURN-HELIX TRANSCRIPTIONAL REGULATOR, RRF2 FAMILY"/>
    <property type="match status" value="1"/>
</dbReference>
<dbReference type="PROSITE" id="PS51197">
    <property type="entry name" value="HTH_RRF2_2"/>
    <property type="match status" value="1"/>
</dbReference>
<reference evidence="1 2" key="1">
    <citation type="journal article" date="2015" name="Genome Announc.">
        <title>Expanding the biotechnology potential of lactobacilli through comparative genomics of 213 strains and associated genera.</title>
        <authorList>
            <person name="Sun Z."/>
            <person name="Harris H.M."/>
            <person name="McCann A."/>
            <person name="Guo C."/>
            <person name="Argimon S."/>
            <person name="Zhang W."/>
            <person name="Yang X."/>
            <person name="Jeffery I.B."/>
            <person name="Cooney J.C."/>
            <person name="Kagawa T.F."/>
            <person name="Liu W."/>
            <person name="Song Y."/>
            <person name="Salvetti E."/>
            <person name="Wrobel A."/>
            <person name="Rasinkangas P."/>
            <person name="Parkhill J."/>
            <person name="Rea M.C."/>
            <person name="O'Sullivan O."/>
            <person name="Ritari J."/>
            <person name="Douillard F.P."/>
            <person name="Paul Ross R."/>
            <person name="Yang R."/>
            <person name="Briner A.E."/>
            <person name="Felis G.E."/>
            <person name="de Vos W.M."/>
            <person name="Barrangou R."/>
            <person name="Klaenhammer T.R."/>
            <person name="Caufield P.W."/>
            <person name="Cui Y."/>
            <person name="Zhang H."/>
            <person name="O'Toole P.W."/>
        </authorList>
    </citation>
    <scope>NUCLEOTIDE SEQUENCE [LARGE SCALE GENOMIC DNA]</scope>
    <source>
        <strain evidence="1 2">DSM 24302</strain>
    </source>
</reference>
<sequence length="159" mass="17499">MLSYTNSGGIMKLSTRFSDAIHILAYLKIYQNTKLSSEEIAASVVTSPVVIRRLMSKLKAAGLIKTISGTPAPILTKSTDQITLLDIYMAVEGDTELFSIDRQTNPDCIVGGNIQQVLTQYYDEVQAATQQKLESITLTQVIDNIRNEQALKESGELND</sequence>
<dbReference type="InterPro" id="IPR036388">
    <property type="entry name" value="WH-like_DNA-bd_sf"/>
</dbReference>
<dbReference type="GO" id="GO:0003700">
    <property type="term" value="F:DNA-binding transcription factor activity"/>
    <property type="evidence" value="ECO:0007669"/>
    <property type="project" value="TreeGrafter"/>
</dbReference>